<dbReference type="EMBL" id="NAJN01001916">
    <property type="protein sequence ID" value="TKA60101.1"/>
    <property type="molecule type" value="Genomic_DNA"/>
</dbReference>
<dbReference type="Proteomes" id="UP000308768">
    <property type="component" value="Unassembled WGS sequence"/>
</dbReference>
<comment type="caution">
    <text evidence="4">The sequence shown here is derived from an EMBL/GenBank/DDBJ whole genome shotgun (WGS) entry which is preliminary data.</text>
</comment>
<sequence length="188" mass="21451">MEAIKKRMNALRVEADESAAKVEELQSRVKALEQENLAKEQEITSLSHKNQILETEVEKLEAGIKEAKAAADESSQHGTQNESLQRKLQMLEDEAEQADKNLRETNEKYAFQVFSAFASPSGFVVLDADLYHSRRLRQTDVKAGHYERKVQALESAQNNWETKYEEMAKKYADTKKELDDFVAEIGNI</sequence>
<proteinExistence type="predicted"/>
<dbReference type="InterPro" id="IPR000533">
    <property type="entry name" value="Tropomyosin"/>
</dbReference>
<reference evidence="4 5" key="1">
    <citation type="submission" date="2017-03" db="EMBL/GenBank/DDBJ databases">
        <title>Genomes of endolithic fungi from Antarctica.</title>
        <authorList>
            <person name="Coleine C."/>
            <person name="Masonjones S."/>
            <person name="Stajich J.E."/>
        </authorList>
    </citation>
    <scope>NUCLEOTIDE SEQUENCE [LARGE SCALE GENOMIC DNA]</scope>
    <source>
        <strain evidence="4 5">CCFEE 5187</strain>
    </source>
</reference>
<evidence type="ECO:0000256" key="2">
    <source>
        <dbReference type="SAM" id="Coils"/>
    </source>
</evidence>
<feature type="coiled-coil region" evidence="2">
    <location>
        <begin position="150"/>
        <end position="184"/>
    </location>
</feature>
<dbReference type="AlphaFoldDB" id="A0A4U0WC48"/>
<dbReference type="OrthoDB" id="128924at2759"/>
<dbReference type="PANTHER" id="PTHR19269">
    <property type="entry name" value="TROPOMYOSIN"/>
    <property type="match status" value="1"/>
</dbReference>
<feature type="region of interest" description="Disordered" evidence="3">
    <location>
        <begin position="66"/>
        <end position="100"/>
    </location>
</feature>
<keyword evidence="1 2" id="KW-0175">Coiled coil</keyword>
<dbReference type="Pfam" id="PF00261">
    <property type="entry name" value="Tropomyosin"/>
    <property type="match status" value="2"/>
</dbReference>
<organism evidence="4 5">
    <name type="scientific">Cryomyces minteri</name>
    <dbReference type="NCBI Taxonomy" id="331657"/>
    <lineage>
        <taxon>Eukaryota</taxon>
        <taxon>Fungi</taxon>
        <taxon>Dikarya</taxon>
        <taxon>Ascomycota</taxon>
        <taxon>Pezizomycotina</taxon>
        <taxon>Dothideomycetes</taxon>
        <taxon>Dothideomycetes incertae sedis</taxon>
        <taxon>Cryomyces</taxon>
    </lineage>
</organism>
<evidence type="ECO:0008006" key="6">
    <source>
        <dbReference type="Google" id="ProtNLM"/>
    </source>
</evidence>
<dbReference type="SUPFAM" id="SSF57997">
    <property type="entry name" value="Tropomyosin"/>
    <property type="match status" value="1"/>
</dbReference>
<dbReference type="Gene3D" id="1.20.5.340">
    <property type="match status" value="1"/>
</dbReference>
<keyword evidence="5" id="KW-1185">Reference proteome</keyword>
<gene>
    <name evidence="4" type="ORF">B0A49_08101</name>
</gene>
<protein>
    <recommendedName>
        <fullName evidence="6">Tropomyosin</fullName>
    </recommendedName>
</protein>
<accession>A0A4U0WC48</accession>
<evidence type="ECO:0000256" key="1">
    <source>
        <dbReference type="ARBA" id="ARBA00023054"/>
    </source>
</evidence>
<evidence type="ECO:0000313" key="5">
    <source>
        <dbReference type="Proteomes" id="UP000308768"/>
    </source>
</evidence>
<evidence type="ECO:0000256" key="3">
    <source>
        <dbReference type="SAM" id="MobiDB-lite"/>
    </source>
</evidence>
<dbReference type="STRING" id="331657.A0A4U0WC48"/>
<dbReference type="FunFam" id="1.20.5.340:FF:000001">
    <property type="entry name" value="Tropomyosin alpha-1 chain isoform 2"/>
    <property type="match status" value="1"/>
</dbReference>
<name>A0A4U0WC48_9PEZI</name>
<evidence type="ECO:0000313" key="4">
    <source>
        <dbReference type="EMBL" id="TKA60101.1"/>
    </source>
</evidence>
<feature type="compositionally biased region" description="Basic and acidic residues" evidence="3">
    <location>
        <begin position="66"/>
        <end position="75"/>
    </location>
</feature>